<dbReference type="EMBL" id="JGYW01000005">
    <property type="protein sequence ID" value="KFI58810.1"/>
    <property type="molecule type" value="Genomic_DNA"/>
</dbReference>
<reference evidence="2 4" key="2">
    <citation type="submission" date="2014-03" db="EMBL/GenBank/DDBJ databases">
        <title>Genomics of Bifidobacteria.</title>
        <authorList>
            <person name="Ventura M."/>
            <person name="Milani C."/>
            <person name="Lugli G.A."/>
        </authorList>
    </citation>
    <scope>NUCLEOTIDE SEQUENCE [LARGE SCALE GENOMIC DNA]</scope>
    <source>
        <strain evidence="2 4">LMG 11596</strain>
    </source>
</reference>
<dbReference type="Proteomes" id="UP000003656">
    <property type="component" value="Unassembled WGS sequence"/>
</dbReference>
<dbReference type="STRING" id="561180.BIFGAL_03248"/>
<evidence type="ECO:0000313" key="4">
    <source>
        <dbReference type="Proteomes" id="UP000029074"/>
    </source>
</evidence>
<dbReference type="OrthoDB" id="3234037at2"/>
<dbReference type="Proteomes" id="UP000029074">
    <property type="component" value="Unassembled WGS sequence"/>
</dbReference>
<reference evidence="1 3" key="1">
    <citation type="submission" date="2009-11" db="EMBL/GenBank/DDBJ databases">
        <authorList>
            <person name="Weinstock G."/>
            <person name="Sodergren E."/>
            <person name="Clifton S."/>
            <person name="Fulton L."/>
            <person name="Fulton B."/>
            <person name="Courtney L."/>
            <person name="Fronick C."/>
            <person name="Harrison M."/>
            <person name="Strong C."/>
            <person name="Farmer C."/>
            <person name="Delahaunty K."/>
            <person name="Markovic C."/>
            <person name="Hall O."/>
            <person name="Minx P."/>
            <person name="Tomlinson C."/>
            <person name="Mitreva M."/>
            <person name="Nelson J."/>
            <person name="Hou S."/>
            <person name="Wollam A."/>
            <person name="Pepin K.H."/>
            <person name="Johnson M."/>
            <person name="Bhonagiri V."/>
            <person name="Nash W.E."/>
            <person name="Warren W."/>
            <person name="Chinwalla A."/>
            <person name="Mardis E.R."/>
            <person name="Wilson R.K."/>
        </authorList>
    </citation>
    <scope>NUCLEOTIDE SEQUENCE [LARGE SCALE GENOMIC DNA]</scope>
    <source>
        <strain evidence="1 3">DSM 20093</strain>
    </source>
</reference>
<proteinExistence type="predicted"/>
<sequence>MGWVVLAIIVIAISAYFSHEYMLDCKAPKLRDGSTEDRAMDKDLNDIARKIDEKKYVCR</sequence>
<keyword evidence="4" id="KW-1185">Reference proteome</keyword>
<evidence type="ECO:0000313" key="3">
    <source>
        <dbReference type="Proteomes" id="UP000003656"/>
    </source>
</evidence>
<dbReference type="RefSeq" id="WP_006294684.1">
    <property type="nucleotide sequence ID" value="NZ_ABXB03000002.1"/>
</dbReference>
<dbReference type="AlphaFoldDB" id="D1NTT1"/>
<evidence type="ECO:0000313" key="1">
    <source>
        <dbReference type="EMBL" id="EFA23135.1"/>
    </source>
</evidence>
<protein>
    <submittedName>
        <fullName evidence="1">Uncharacterized protein</fullName>
    </submittedName>
</protein>
<comment type="caution">
    <text evidence="1">The sequence shown here is derived from an EMBL/GenBank/DDBJ whole genome shotgun (WGS) entry which is preliminary data.</text>
</comment>
<dbReference type="EMBL" id="ABXB03000002">
    <property type="protein sequence ID" value="EFA23135.1"/>
    <property type="molecule type" value="Genomic_DNA"/>
</dbReference>
<evidence type="ECO:0000313" key="2">
    <source>
        <dbReference type="EMBL" id="KFI58810.1"/>
    </source>
</evidence>
<name>D1NTT1_9BIFI</name>
<accession>D1NTT1</accession>
<gene>
    <name evidence="2" type="ORF">BGLCM_1104</name>
    <name evidence="1" type="ORF">BIFGAL_03248</name>
</gene>
<organism evidence="1 3">
    <name type="scientific">Bifidobacterium gallicum DSM 20093 = LMG 11596</name>
    <dbReference type="NCBI Taxonomy" id="561180"/>
    <lineage>
        <taxon>Bacteria</taxon>
        <taxon>Bacillati</taxon>
        <taxon>Actinomycetota</taxon>
        <taxon>Actinomycetes</taxon>
        <taxon>Bifidobacteriales</taxon>
        <taxon>Bifidobacteriaceae</taxon>
        <taxon>Bifidobacterium</taxon>
    </lineage>
</organism>